<evidence type="ECO:0000256" key="10">
    <source>
        <dbReference type="ARBA" id="ARBA00023209"/>
    </source>
</evidence>
<keyword evidence="2" id="KW-0444">Lipid biosynthesis</keyword>
<feature type="domain" description="DAGKc" evidence="12">
    <location>
        <begin position="18"/>
        <end position="143"/>
    </location>
</feature>
<evidence type="ECO:0000256" key="6">
    <source>
        <dbReference type="ARBA" id="ARBA00022777"/>
    </source>
</evidence>
<evidence type="ECO:0000256" key="3">
    <source>
        <dbReference type="ARBA" id="ARBA00022679"/>
    </source>
</evidence>
<dbReference type="Proteomes" id="UP000036958">
    <property type="component" value="Unassembled WGS sequence"/>
</dbReference>
<organism evidence="13 14">
    <name type="scientific">Sunxiuqinia dokdonensis</name>
    <dbReference type="NCBI Taxonomy" id="1409788"/>
    <lineage>
        <taxon>Bacteria</taxon>
        <taxon>Pseudomonadati</taxon>
        <taxon>Bacteroidota</taxon>
        <taxon>Bacteroidia</taxon>
        <taxon>Marinilabiliales</taxon>
        <taxon>Prolixibacteraceae</taxon>
        <taxon>Sunxiuqinia</taxon>
    </lineage>
</organism>
<dbReference type="GO" id="GO:0005886">
    <property type="term" value="C:plasma membrane"/>
    <property type="evidence" value="ECO:0007669"/>
    <property type="project" value="TreeGrafter"/>
</dbReference>
<evidence type="ECO:0000256" key="4">
    <source>
        <dbReference type="ARBA" id="ARBA00022723"/>
    </source>
</evidence>
<dbReference type="RefSeq" id="WP_053180000.1">
    <property type="nucleotide sequence ID" value="NZ_LGIA01000031.1"/>
</dbReference>
<evidence type="ECO:0000256" key="1">
    <source>
        <dbReference type="ARBA" id="ARBA00001946"/>
    </source>
</evidence>
<dbReference type="InterPro" id="IPR001206">
    <property type="entry name" value="Diacylglycerol_kinase_cat_dom"/>
</dbReference>
<dbReference type="InterPro" id="IPR045540">
    <property type="entry name" value="YegS/DAGK_C"/>
</dbReference>
<dbReference type="NCBIfam" id="TIGR00147">
    <property type="entry name" value="YegS/Rv2252/BmrU family lipid kinase"/>
    <property type="match status" value="1"/>
</dbReference>
<dbReference type="InterPro" id="IPR050187">
    <property type="entry name" value="Lipid_Phosphate_FormReg"/>
</dbReference>
<dbReference type="InterPro" id="IPR016064">
    <property type="entry name" value="NAD/diacylglycerol_kinase_sf"/>
</dbReference>
<evidence type="ECO:0000256" key="5">
    <source>
        <dbReference type="ARBA" id="ARBA00022741"/>
    </source>
</evidence>
<keyword evidence="9" id="KW-0443">Lipid metabolism</keyword>
<comment type="cofactor">
    <cofactor evidence="1">
        <name>Mg(2+)</name>
        <dbReference type="ChEBI" id="CHEBI:18420"/>
    </cofactor>
</comment>
<dbReference type="AlphaFoldDB" id="A0A0L8VDC0"/>
<proteinExistence type="predicted"/>
<dbReference type="SMART" id="SM00046">
    <property type="entry name" value="DAGKc"/>
    <property type="match status" value="1"/>
</dbReference>
<dbReference type="EMBL" id="LGIA01000031">
    <property type="protein sequence ID" value="KOH46353.1"/>
    <property type="molecule type" value="Genomic_DNA"/>
</dbReference>
<keyword evidence="11" id="KW-1208">Phospholipid metabolism</keyword>
<keyword evidence="8" id="KW-0460">Magnesium</keyword>
<keyword evidence="14" id="KW-1185">Reference proteome</keyword>
<dbReference type="SUPFAM" id="SSF111331">
    <property type="entry name" value="NAD kinase/diacylglycerol kinase-like"/>
    <property type="match status" value="1"/>
</dbReference>
<accession>A0A0L8VDC0</accession>
<dbReference type="InterPro" id="IPR005218">
    <property type="entry name" value="Diacylglycerol/lipid_kinase"/>
</dbReference>
<dbReference type="GO" id="GO:0005524">
    <property type="term" value="F:ATP binding"/>
    <property type="evidence" value="ECO:0007669"/>
    <property type="project" value="UniProtKB-KW"/>
</dbReference>
<keyword evidence="3" id="KW-0808">Transferase</keyword>
<dbReference type="Gene3D" id="2.60.200.40">
    <property type="match status" value="1"/>
</dbReference>
<dbReference type="STRING" id="1409788.NC99_08280"/>
<dbReference type="Gene3D" id="3.40.50.10330">
    <property type="entry name" value="Probable inorganic polyphosphate/atp-NAD kinase, domain 1"/>
    <property type="match status" value="1"/>
</dbReference>
<dbReference type="PANTHER" id="PTHR12358:SF106">
    <property type="entry name" value="LIPID KINASE YEGS"/>
    <property type="match status" value="1"/>
</dbReference>
<sequence>MAETYSTKNIQPNTKYRITQAEVLFLINPNAGKRNARRVLRKLEPYRSMIDVRVIATGVHSTEIIQAEFDNYRVFVVAGGDGTVNKAASTLAGSNKILAVYPSGSGNGFAREFGFDRNIRRLIKAIKQDHVLKADLIQLNDTHMFHLSGIGFDSEVAHQFATRRRRGFWNYFISTIKTIWSFKPIEASIRLEGETITGRFFMINIANNRQFGYNAVLVSTANPTDGKFDLVLVQPFPLWQFPLFSLKLFAGMLSPEKDFRLISCSNEVEIDTSETKIHVDGEPYVFKSPLKITIQPGALNVLDTGKVKFTKKKPIPVYSKIHHQNQARHIVGI</sequence>
<dbReference type="GO" id="GO:0046872">
    <property type="term" value="F:metal ion binding"/>
    <property type="evidence" value="ECO:0007669"/>
    <property type="project" value="UniProtKB-KW"/>
</dbReference>
<evidence type="ECO:0000256" key="2">
    <source>
        <dbReference type="ARBA" id="ARBA00022516"/>
    </source>
</evidence>
<gene>
    <name evidence="13" type="ORF">NC99_08280</name>
</gene>
<dbReference type="GO" id="GO:0016301">
    <property type="term" value="F:kinase activity"/>
    <property type="evidence" value="ECO:0007669"/>
    <property type="project" value="UniProtKB-KW"/>
</dbReference>
<dbReference type="PANTHER" id="PTHR12358">
    <property type="entry name" value="SPHINGOSINE KINASE"/>
    <property type="match status" value="1"/>
</dbReference>
<evidence type="ECO:0000256" key="11">
    <source>
        <dbReference type="ARBA" id="ARBA00023264"/>
    </source>
</evidence>
<protein>
    <recommendedName>
        <fullName evidence="12">DAGKc domain-containing protein</fullName>
    </recommendedName>
</protein>
<dbReference type="InterPro" id="IPR017438">
    <property type="entry name" value="ATP-NAD_kinase_N"/>
</dbReference>
<dbReference type="Pfam" id="PF19279">
    <property type="entry name" value="YegS_C"/>
    <property type="match status" value="1"/>
</dbReference>
<keyword evidence="10" id="KW-0594">Phospholipid biosynthesis</keyword>
<evidence type="ECO:0000256" key="7">
    <source>
        <dbReference type="ARBA" id="ARBA00022840"/>
    </source>
</evidence>
<reference evidence="14" key="1">
    <citation type="submission" date="2015-07" db="EMBL/GenBank/DDBJ databases">
        <title>Genome sequencing of Sunxiuqinia dokdonensis strain SK.</title>
        <authorList>
            <person name="Ahn S."/>
            <person name="Kim B.-C."/>
        </authorList>
    </citation>
    <scope>NUCLEOTIDE SEQUENCE [LARGE SCALE GENOMIC DNA]</scope>
    <source>
        <strain evidence="14">SK</strain>
    </source>
</reference>
<keyword evidence="5" id="KW-0547">Nucleotide-binding</keyword>
<comment type="caution">
    <text evidence="13">The sequence shown here is derived from an EMBL/GenBank/DDBJ whole genome shotgun (WGS) entry which is preliminary data.</text>
</comment>
<evidence type="ECO:0000313" key="14">
    <source>
        <dbReference type="Proteomes" id="UP000036958"/>
    </source>
</evidence>
<evidence type="ECO:0000313" key="13">
    <source>
        <dbReference type="EMBL" id="KOH46353.1"/>
    </source>
</evidence>
<evidence type="ECO:0000256" key="8">
    <source>
        <dbReference type="ARBA" id="ARBA00022842"/>
    </source>
</evidence>
<dbReference type="OrthoDB" id="9786026at2"/>
<dbReference type="Pfam" id="PF00781">
    <property type="entry name" value="DAGK_cat"/>
    <property type="match status" value="1"/>
</dbReference>
<name>A0A0L8VDC0_9BACT</name>
<evidence type="ECO:0000256" key="9">
    <source>
        <dbReference type="ARBA" id="ARBA00023098"/>
    </source>
</evidence>
<evidence type="ECO:0000259" key="12">
    <source>
        <dbReference type="PROSITE" id="PS50146"/>
    </source>
</evidence>
<keyword evidence="6" id="KW-0418">Kinase</keyword>
<dbReference type="PROSITE" id="PS50146">
    <property type="entry name" value="DAGK"/>
    <property type="match status" value="1"/>
</dbReference>
<dbReference type="GO" id="GO:0008654">
    <property type="term" value="P:phospholipid biosynthetic process"/>
    <property type="evidence" value="ECO:0007669"/>
    <property type="project" value="UniProtKB-KW"/>
</dbReference>
<keyword evidence="7" id="KW-0067">ATP-binding</keyword>
<keyword evidence="4" id="KW-0479">Metal-binding</keyword>